<feature type="binding site" evidence="6">
    <location>
        <position position="72"/>
    </location>
    <ligand>
        <name>S-adenosyl-L-methionine</name>
        <dbReference type="ChEBI" id="CHEBI:59789"/>
    </ligand>
</feature>
<keyword evidence="5 6" id="KW-0949">S-adenosyl-L-methionine</keyword>
<evidence type="ECO:0000256" key="6">
    <source>
        <dbReference type="HAMAP-Rule" id="MF_01813"/>
    </source>
</evidence>
<dbReference type="HAMAP" id="MF_01813">
    <property type="entry name" value="MenG_UbiE_methyltr"/>
    <property type="match status" value="1"/>
</dbReference>
<keyword evidence="3 6" id="KW-0808">Transferase</keyword>
<dbReference type="Gene3D" id="3.40.50.150">
    <property type="entry name" value="Vaccinia Virus protein VP39"/>
    <property type="match status" value="1"/>
</dbReference>
<comment type="pathway">
    <text evidence="6">Quinol/quinone metabolism; menaquinone biosynthesis; menaquinol from 1,4-dihydroxy-2-naphthoate: step 2/2.</text>
</comment>
<dbReference type="PROSITE" id="PS01184">
    <property type="entry name" value="UBIE_2"/>
    <property type="match status" value="1"/>
</dbReference>
<feature type="binding site" evidence="6">
    <location>
        <begin position="119"/>
        <end position="120"/>
    </location>
    <ligand>
        <name>S-adenosyl-L-methionine</name>
        <dbReference type="ChEBI" id="CHEBI:59789"/>
    </ligand>
</feature>
<dbReference type="RefSeq" id="WP_111398596.1">
    <property type="nucleotide sequence ID" value="NZ_QKYU01000013.1"/>
</dbReference>
<proteinExistence type="inferred from homology"/>
<dbReference type="Pfam" id="PF01209">
    <property type="entry name" value="Ubie_methyltran"/>
    <property type="match status" value="1"/>
</dbReference>
<organism evidence="7 8">
    <name type="scientific">Humitalea rosea</name>
    <dbReference type="NCBI Taxonomy" id="990373"/>
    <lineage>
        <taxon>Bacteria</taxon>
        <taxon>Pseudomonadati</taxon>
        <taxon>Pseudomonadota</taxon>
        <taxon>Alphaproteobacteria</taxon>
        <taxon>Acetobacterales</taxon>
        <taxon>Roseomonadaceae</taxon>
        <taxon>Humitalea</taxon>
    </lineage>
</organism>
<comment type="function">
    <text evidence="6">Methyltransferase required for the conversion of demethylmenaquinol (DMKH2) to menaquinol (MKH2) and the conversion of 2-polyprenyl-6-methoxy-1,4-benzoquinol (DDMQH2) to 2-polyprenyl-3-methyl-6-methoxy-1,4-benzoquinol (DMQH2).</text>
</comment>
<evidence type="ECO:0000256" key="5">
    <source>
        <dbReference type="ARBA" id="ARBA00022691"/>
    </source>
</evidence>
<dbReference type="OrthoDB" id="9808140at2"/>
<dbReference type="Proteomes" id="UP000249688">
    <property type="component" value="Unassembled WGS sequence"/>
</dbReference>
<dbReference type="AlphaFoldDB" id="A0A2W7ID37"/>
<reference evidence="7 8" key="1">
    <citation type="submission" date="2018-06" db="EMBL/GenBank/DDBJ databases">
        <title>Genomic Encyclopedia of Archaeal and Bacterial Type Strains, Phase II (KMG-II): from individual species to whole genera.</title>
        <authorList>
            <person name="Goeker M."/>
        </authorList>
    </citation>
    <scope>NUCLEOTIDE SEQUENCE [LARGE SCALE GENOMIC DNA]</scope>
    <source>
        <strain evidence="7 8">DSM 24525</strain>
    </source>
</reference>
<evidence type="ECO:0000256" key="1">
    <source>
        <dbReference type="ARBA" id="ARBA00022428"/>
    </source>
</evidence>
<sequence length="247" mass="26704">MTQPETADFGFRDVPRDQKAGMVRAVFDSVAPSYDAMNDLMSLGLHRVWKRIFVNTIGAGPRDTLLDLAAGTGDVAFLAKERGAAEVILADINHSMLNVGQGRALSRGLMEGVSFVCADAERMPLPDKSVTRVSMAFGLRNCTDKDAVLAEARRVLRPGGKLCVLEFSTLAIAALRPLYDAWSFKALPAIGARVAKDADSYQYLAESIRMFPNQETLAGMFRGAGLGHVGYRNLSGGIVAIHSGWRL</sequence>
<dbReference type="InterPro" id="IPR023576">
    <property type="entry name" value="UbiE/COQ5_MeTrFase_CS"/>
</dbReference>
<dbReference type="InterPro" id="IPR029063">
    <property type="entry name" value="SAM-dependent_MTases_sf"/>
</dbReference>
<dbReference type="GO" id="GO:0009234">
    <property type="term" value="P:menaquinone biosynthetic process"/>
    <property type="evidence" value="ECO:0007669"/>
    <property type="project" value="UniProtKB-UniRule"/>
</dbReference>
<dbReference type="GO" id="GO:0009060">
    <property type="term" value="P:aerobic respiration"/>
    <property type="evidence" value="ECO:0007669"/>
    <property type="project" value="UniProtKB-UniRule"/>
</dbReference>
<comment type="catalytic activity">
    <reaction evidence="6">
        <text>a 2-demethylmenaquinol + S-adenosyl-L-methionine = a menaquinol + S-adenosyl-L-homocysteine + H(+)</text>
        <dbReference type="Rhea" id="RHEA:42640"/>
        <dbReference type="Rhea" id="RHEA-COMP:9539"/>
        <dbReference type="Rhea" id="RHEA-COMP:9563"/>
        <dbReference type="ChEBI" id="CHEBI:15378"/>
        <dbReference type="ChEBI" id="CHEBI:18151"/>
        <dbReference type="ChEBI" id="CHEBI:55437"/>
        <dbReference type="ChEBI" id="CHEBI:57856"/>
        <dbReference type="ChEBI" id="CHEBI:59789"/>
        <dbReference type="EC" id="2.1.1.163"/>
    </reaction>
</comment>
<dbReference type="GO" id="GO:0043770">
    <property type="term" value="F:demethylmenaquinone methyltransferase activity"/>
    <property type="evidence" value="ECO:0007669"/>
    <property type="project" value="UniProtKB-UniRule"/>
</dbReference>
<evidence type="ECO:0000256" key="3">
    <source>
        <dbReference type="ARBA" id="ARBA00022679"/>
    </source>
</evidence>
<dbReference type="PANTHER" id="PTHR43591:SF24">
    <property type="entry name" value="2-METHOXY-6-POLYPRENYL-1,4-BENZOQUINOL METHYLASE, MITOCHONDRIAL"/>
    <property type="match status" value="1"/>
</dbReference>
<accession>A0A2W7ID37</accession>
<dbReference type="EC" id="2.1.1.163" evidence="6"/>
<keyword evidence="2 6" id="KW-0489">Methyltransferase</keyword>
<dbReference type="InterPro" id="IPR004033">
    <property type="entry name" value="UbiE/COQ5_MeTrFase"/>
</dbReference>
<comment type="catalytic activity">
    <reaction evidence="6">
        <text>a 2-methoxy-6-(all-trans-polyprenyl)benzene-1,4-diol + S-adenosyl-L-methionine = a 5-methoxy-2-methyl-3-(all-trans-polyprenyl)benzene-1,4-diol + S-adenosyl-L-homocysteine + H(+)</text>
        <dbReference type="Rhea" id="RHEA:28286"/>
        <dbReference type="Rhea" id="RHEA-COMP:10858"/>
        <dbReference type="Rhea" id="RHEA-COMP:10859"/>
        <dbReference type="ChEBI" id="CHEBI:15378"/>
        <dbReference type="ChEBI" id="CHEBI:57856"/>
        <dbReference type="ChEBI" id="CHEBI:59789"/>
        <dbReference type="ChEBI" id="CHEBI:84166"/>
        <dbReference type="ChEBI" id="CHEBI:84167"/>
        <dbReference type="EC" id="2.1.1.201"/>
    </reaction>
</comment>
<dbReference type="GO" id="GO:0008425">
    <property type="term" value="F:2-methoxy-6-polyprenyl-1,4-benzoquinol methyltransferase activity"/>
    <property type="evidence" value="ECO:0007669"/>
    <property type="project" value="UniProtKB-UniRule"/>
</dbReference>
<dbReference type="PANTHER" id="PTHR43591">
    <property type="entry name" value="METHYLTRANSFERASE"/>
    <property type="match status" value="1"/>
</dbReference>
<comment type="similarity">
    <text evidence="6">Belongs to the class I-like SAM-binding methyltransferase superfamily. MenG/UbiE family.</text>
</comment>
<dbReference type="PROSITE" id="PS51608">
    <property type="entry name" value="SAM_MT_UBIE"/>
    <property type="match status" value="1"/>
</dbReference>
<name>A0A2W7ID37_9PROT</name>
<comment type="pathway">
    <text evidence="6">Cofactor biosynthesis; ubiquinone biosynthesis.</text>
</comment>
<protein>
    <recommendedName>
        <fullName evidence="6">Ubiquinone/menaquinone biosynthesis C-methyltransferase UbiE</fullName>
        <ecNumber evidence="6">2.1.1.163</ecNumber>
        <ecNumber evidence="6">2.1.1.201</ecNumber>
    </recommendedName>
    <alternativeName>
        <fullName evidence="6">2-methoxy-6-polyprenyl-1,4-benzoquinol methylase</fullName>
    </alternativeName>
    <alternativeName>
        <fullName evidence="6">Demethylmenaquinone methyltransferase</fullName>
    </alternativeName>
</protein>
<keyword evidence="8" id="KW-1185">Reference proteome</keyword>
<dbReference type="CDD" id="cd02440">
    <property type="entry name" value="AdoMet_MTases"/>
    <property type="match status" value="1"/>
</dbReference>
<dbReference type="SUPFAM" id="SSF53335">
    <property type="entry name" value="S-adenosyl-L-methionine-dependent methyltransferases"/>
    <property type="match status" value="1"/>
</dbReference>
<dbReference type="EMBL" id="QKYU01000013">
    <property type="protein sequence ID" value="PZW44876.1"/>
    <property type="molecule type" value="Genomic_DNA"/>
</dbReference>
<comment type="caution">
    <text evidence="7">The sequence shown here is derived from an EMBL/GenBank/DDBJ whole genome shotgun (WGS) entry which is preliminary data.</text>
</comment>
<keyword evidence="1 6" id="KW-0474">Menaquinone biosynthesis</keyword>
<dbReference type="PROSITE" id="PS01183">
    <property type="entry name" value="UBIE_1"/>
    <property type="match status" value="1"/>
</dbReference>
<feature type="binding site" evidence="6">
    <location>
        <position position="91"/>
    </location>
    <ligand>
        <name>S-adenosyl-L-methionine</name>
        <dbReference type="ChEBI" id="CHEBI:59789"/>
    </ligand>
</feature>
<keyword evidence="4 6" id="KW-0831">Ubiquinone biosynthesis</keyword>
<evidence type="ECO:0000313" key="7">
    <source>
        <dbReference type="EMBL" id="PZW44876.1"/>
    </source>
</evidence>
<evidence type="ECO:0000256" key="2">
    <source>
        <dbReference type="ARBA" id="ARBA00022603"/>
    </source>
</evidence>
<dbReference type="GO" id="GO:0032259">
    <property type="term" value="P:methylation"/>
    <property type="evidence" value="ECO:0007669"/>
    <property type="project" value="UniProtKB-KW"/>
</dbReference>
<dbReference type="UniPathway" id="UPA00079">
    <property type="reaction ID" value="UER00169"/>
</dbReference>
<comment type="caution">
    <text evidence="6">Lacks conserved residue(s) required for the propagation of feature annotation.</text>
</comment>
<dbReference type="UniPathway" id="UPA00232"/>
<evidence type="ECO:0000256" key="4">
    <source>
        <dbReference type="ARBA" id="ARBA00022688"/>
    </source>
</evidence>
<evidence type="ECO:0000313" key="8">
    <source>
        <dbReference type="Proteomes" id="UP000249688"/>
    </source>
</evidence>
<dbReference type="EC" id="2.1.1.201" evidence="6"/>
<dbReference type="NCBIfam" id="TIGR01934">
    <property type="entry name" value="MenG_MenH_UbiE"/>
    <property type="match status" value="1"/>
</dbReference>
<gene>
    <name evidence="6" type="primary">ubiE</name>
    <name evidence="7" type="ORF">C8P66_11343</name>
</gene>